<dbReference type="Proteomes" id="UP000676885">
    <property type="component" value="Chromosome"/>
</dbReference>
<dbReference type="PANTHER" id="PTHR38041:SF1">
    <property type="entry name" value="CHORISMATE MUTASE"/>
    <property type="match status" value="1"/>
</dbReference>
<name>A0A975M2Z2_9MICC</name>
<dbReference type="InterPro" id="IPR002701">
    <property type="entry name" value="CM_II_prokaryot"/>
</dbReference>
<evidence type="ECO:0000256" key="1">
    <source>
        <dbReference type="ARBA" id="ARBA00023235"/>
    </source>
</evidence>
<evidence type="ECO:0000313" key="4">
    <source>
        <dbReference type="Proteomes" id="UP000676885"/>
    </source>
</evidence>
<dbReference type="SUPFAM" id="SSF48600">
    <property type="entry name" value="Chorismate mutase II"/>
    <property type="match status" value="1"/>
</dbReference>
<organism evidence="3 4">
    <name type="scientific">Arthrobacter jiangjiafuii</name>
    <dbReference type="NCBI Taxonomy" id="2817475"/>
    <lineage>
        <taxon>Bacteria</taxon>
        <taxon>Bacillati</taxon>
        <taxon>Actinomycetota</taxon>
        <taxon>Actinomycetes</taxon>
        <taxon>Micrococcales</taxon>
        <taxon>Micrococcaceae</taxon>
        <taxon>Arthrobacter</taxon>
    </lineage>
</organism>
<dbReference type="Pfam" id="PF01817">
    <property type="entry name" value="CM_2"/>
    <property type="match status" value="1"/>
</dbReference>
<dbReference type="PROSITE" id="PS51168">
    <property type="entry name" value="CHORISMATE_MUT_2"/>
    <property type="match status" value="1"/>
</dbReference>
<dbReference type="AlphaFoldDB" id="A0A975M2Z2"/>
<evidence type="ECO:0000259" key="2">
    <source>
        <dbReference type="PROSITE" id="PS51168"/>
    </source>
</evidence>
<dbReference type="InterPro" id="IPR051331">
    <property type="entry name" value="Chorismate_mutase-related"/>
</dbReference>
<gene>
    <name evidence="3" type="ORF">KKR91_10460</name>
</gene>
<dbReference type="InterPro" id="IPR036263">
    <property type="entry name" value="Chorismate_II_sf"/>
</dbReference>
<evidence type="ECO:0000313" key="3">
    <source>
        <dbReference type="EMBL" id="QWC08955.1"/>
    </source>
</evidence>
<sequence length="113" mass="12984">METLDHQRSMTCQLDDVRTAIDEIDEEIVALIWRRERLVRLAGSLKENDAEVKAPARVEEVLEHVRATAEAQDGDPTVVEATYRAMIDAFIDYELKVRHESERQAKLDAFSRS</sequence>
<accession>A0A975M2Z2</accession>
<dbReference type="PANTHER" id="PTHR38041">
    <property type="entry name" value="CHORISMATE MUTASE"/>
    <property type="match status" value="1"/>
</dbReference>
<dbReference type="SMART" id="SM00830">
    <property type="entry name" value="CM_2"/>
    <property type="match status" value="1"/>
</dbReference>
<dbReference type="EMBL" id="CP076022">
    <property type="protein sequence ID" value="QWC08955.1"/>
    <property type="molecule type" value="Genomic_DNA"/>
</dbReference>
<reference evidence="3 4" key="1">
    <citation type="submission" date="2021-05" db="EMBL/GenBank/DDBJ databases">
        <title>Novel species in genus Arthrobacter.</title>
        <authorList>
            <person name="Zhang G."/>
        </authorList>
    </citation>
    <scope>NUCLEOTIDE SEQUENCE [LARGE SCALE GENOMIC DNA]</scope>
    <source>
        <strain evidence="4">zg-ZUI227</strain>
    </source>
</reference>
<dbReference type="RefSeq" id="WP_210229333.1">
    <property type="nucleotide sequence ID" value="NZ_CP076022.1"/>
</dbReference>
<proteinExistence type="predicted"/>
<protein>
    <submittedName>
        <fullName evidence="3">Chorismate mutase</fullName>
    </submittedName>
</protein>
<dbReference type="KEGG" id="ajg:KKR91_10460"/>
<feature type="domain" description="Chorismate mutase" evidence="2">
    <location>
        <begin position="8"/>
        <end position="98"/>
    </location>
</feature>
<keyword evidence="4" id="KW-1185">Reference proteome</keyword>
<dbReference type="GO" id="GO:0009697">
    <property type="term" value="P:salicylic acid biosynthetic process"/>
    <property type="evidence" value="ECO:0007669"/>
    <property type="project" value="TreeGrafter"/>
</dbReference>
<dbReference type="InterPro" id="IPR036979">
    <property type="entry name" value="CM_dom_sf"/>
</dbReference>
<dbReference type="GO" id="GO:0046417">
    <property type="term" value="P:chorismate metabolic process"/>
    <property type="evidence" value="ECO:0007669"/>
    <property type="project" value="InterPro"/>
</dbReference>
<dbReference type="GO" id="GO:0004106">
    <property type="term" value="F:chorismate mutase activity"/>
    <property type="evidence" value="ECO:0007669"/>
    <property type="project" value="InterPro"/>
</dbReference>
<dbReference type="Gene3D" id="1.20.59.10">
    <property type="entry name" value="Chorismate mutase"/>
    <property type="match status" value="1"/>
</dbReference>
<keyword evidence="1" id="KW-0413">Isomerase</keyword>